<evidence type="ECO:0000313" key="4">
    <source>
        <dbReference type="EMBL" id="RRT33169.1"/>
    </source>
</evidence>
<evidence type="ECO:0000259" key="3">
    <source>
        <dbReference type="SMART" id="SM00499"/>
    </source>
</evidence>
<keyword evidence="1" id="KW-0813">Transport</keyword>
<organism evidence="4 5">
    <name type="scientific">Ensete ventricosum</name>
    <name type="common">Abyssinian banana</name>
    <name type="synonym">Musa ensete</name>
    <dbReference type="NCBI Taxonomy" id="4639"/>
    <lineage>
        <taxon>Eukaryota</taxon>
        <taxon>Viridiplantae</taxon>
        <taxon>Streptophyta</taxon>
        <taxon>Embryophyta</taxon>
        <taxon>Tracheophyta</taxon>
        <taxon>Spermatophyta</taxon>
        <taxon>Magnoliopsida</taxon>
        <taxon>Liliopsida</taxon>
        <taxon>Zingiberales</taxon>
        <taxon>Musaceae</taxon>
        <taxon>Ensete</taxon>
    </lineage>
</organism>
<dbReference type="Gene3D" id="1.10.110.10">
    <property type="entry name" value="Plant lipid-transfer and hydrophobic proteins"/>
    <property type="match status" value="1"/>
</dbReference>
<proteinExistence type="inferred from homology"/>
<evidence type="ECO:0000256" key="1">
    <source>
        <dbReference type="RuleBase" id="RU000628"/>
    </source>
</evidence>
<comment type="caution">
    <text evidence="4">The sequence shown here is derived from an EMBL/GenBank/DDBJ whole genome shotgun (WGS) entry which is preliminary data.</text>
</comment>
<dbReference type="Proteomes" id="UP000287651">
    <property type="component" value="Unassembled WGS sequence"/>
</dbReference>
<dbReference type="GO" id="GO:0006869">
    <property type="term" value="P:lipid transport"/>
    <property type="evidence" value="ECO:0007669"/>
    <property type="project" value="InterPro"/>
</dbReference>
<dbReference type="SMART" id="SM00499">
    <property type="entry name" value="AAI"/>
    <property type="match status" value="1"/>
</dbReference>
<feature type="domain" description="Bifunctional inhibitor/plant lipid transfer protein/seed storage helical" evidence="3">
    <location>
        <begin position="31"/>
        <end position="115"/>
    </location>
</feature>
<dbReference type="InterPro" id="IPR016140">
    <property type="entry name" value="Bifunc_inhib/LTP/seed_store"/>
</dbReference>
<dbReference type="CDD" id="cd01960">
    <property type="entry name" value="nsLTP1"/>
    <property type="match status" value="1"/>
</dbReference>
<dbReference type="InterPro" id="IPR036312">
    <property type="entry name" value="Bifun_inhib/LTP/seed_sf"/>
</dbReference>
<accession>A0A426X114</accession>
<gene>
    <name evidence="4" type="ORF">B296_00035320</name>
</gene>
<dbReference type="Pfam" id="PF00234">
    <property type="entry name" value="Tryp_alpha_amyl"/>
    <property type="match status" value="1"/>
</dbReference>
<dbReference type="SUPFAM" id="SSF47699">
    <property type="entry name" value="Bifunctional inhibitor/lipid-transfer protein/seed storage 2S albumin"/>
    <property type="match status" value="1"/>
</dbReference>
<sequence>MARPGGLLVLALALLLLLLVTGPHVTQAITCGQVTSALSSCIPYATGKGSLTAACCSGVKTLNSAATTSADRKTACACIKSLISRISGLNTGVVSGIPGKCGVSIPYAISPSTDCSNFFLVHYYLLPQGELRSSSDEVVYY</sequence>
<feature type="chain" id="PRO_5019267451" description="Non-specific lipid-transfer protein" evidence="2">
    <location>
        <begin position="29"/>
        <end position="141"/>
    </location>
</feature>
<dbReference type="AlphaFoldDB" id="A0A426X114"/>
<feature type="signal peptide" evidence="2">
    <location>
        <begin position="1"/>
        <end position="28"/>
    </location>
</feature>
<comment type="similarity">
    <text evidence="1">Belongs to the plant LTP family.</text>
</comment>
<reference evidence="4 5" key="1">
    <citation type="journal article" date="2014" name="Agronomy (Basel)">
        <title>A Draft Genome Sequence for Ensete ventricosum, the Drought-Tolerant Tree Against Hunger.</title>
        <authorList>
            <person name="Harrison J."/>
            <person name="Moore K.A."/>
            <person name="Paszkiewicz K."/>
            <person name="Jones T."/>
            <person name="Grant M."/>
            <person name="Ambacheew D."/>
            <person name="Muzemil S."/>
            <person name="Studholme D.J."/>
        </authorList>
    </citation>
    <scope>NUCLEOTIDE SEQUENCE [LARGE SCALE GENOMIC DNA]</scope>
</reference>
<dbReference type="InterPro" id="IPR000528">
    <property type="entry name" value="Plant_nsLTP"/>
</dbReference>
<keyword evidence="1" id="KW-0446">Lipid-binding</keyword>
<evidence type="ECO:0000256" key="2">
    <source>
        <dbReference type="SAM" id="SignalP"/>
    </source>
</evidence>
<evidence type="ECO:0000313" key="5">
    <source>
        <dbReference type="Proteomes" id="UP000287651"/>
    </source>
</evidence>
<protein>
    <recommendedName>
        <fullName evidence="1">Non-specific lipid-transfer protein</fullName>
    </recommendedName>
</protein>
<name>A0A426X114_ENSVE</name>
<dbReference type="PRINTS" id="PR00382">
    <property type="entry name" value="LIPIDTRNSFER"/>
</dbReference>
<dbReference type="EMBL" id="AMZH03029758">
    <property type="protein sequence ID" value="RRT33169.1"/>
    <property type="molecule type" value="Genomic_DNA"/>
</dbReference>
<comment type="function">
    <text evidence="1">Plant non-specific lipid-transfer proteins transfer phospholipids as well as galactolipids across membranes. May play a role in wax or cutin deposition in the cell walls of expanding epidermal cells and certain secretory tissues.</text>
</comment>
<dbReference type="GO" id="GO:0008289">
    <property type="term" value="F:lipid binding"/>
    <property type="evidence" value="ECO:0007669"/>
    <property type="project" value="UniProtKB-KW"/>
</dbReference>
<keyword evidence="2" id="KW-0732">Signal</keyword>
<dbReference type="PANTHER" id="PTHR33076">
    <property type="entry name" value="NON-SPECIFIC LIPID-TRANSFER PROTEIN 2-RELATED"/>
    <property type="match status" value="1"/>
</dbReference>